<dbReference type="PANTHER" id="PTHR20938:SF0">
    <property type="entry name" value="INTEGRATOR COMPLEX SUBUNIT 4"/>
    <property type="match status" value="1"/>
</dbReference>
<evidence type="ECO:0000313" key="2">
    <source>
        <dbReference type="Proteomes" id="UP000504612"/>
    </source>
</evidence>
<dbReference type="GO" id="GO:0016180">
    <property type="term" value="P:snRNA processing"/>
    <property type="evidence" value="ECO:0007669"/>
    <property type="project" value="TreeGrafter"/>
</dbReference>
<dbReference type="InterPro" id="IPR000357">
    <property type="entry name" value="HEAT"/>
</dbReference>
<name>A0A6J1W9E5_9SAUR</name>
<protein>
    <submittedName>
        <fullName evidence="3">Integrator complex subunit 4-like</fullName>
    </submittedName>
</protein>
<evidence type="ECO:0000256" key="1">
    <source>
        <dbReference type="ARBA" id="ARBA00022737"/>
    </source>
</evidence>
<dbReference type="GeneID" id="113430851"/>
<dbReference type="KEGG" id="nss:113430851"/>
<dbReference type="InterPro" id="IPR011989">
    <property type="entry name" value="ARM-like"/>
</dbReference>
<sequence>MDDYEQVRSVAVQLTWVLSQLYAESIVPIPSSNEEIRLVDDAFGKICHMVSDGSWVVRVQAAKLLGSMQQVSSHFLEQTLDKKLMSDLRVRYSVLFCAGAYIPVHPTPGTGGCTVDSLECFLLLFYYCIPPLLNLSSPL</sequence>
<proteinExistence type="predicted"/>
<dbReference type="PANTHER" id="PTHR20938">
    <property type="entry name" value="INTEGRATOR COMPLEX SUBUNIT 4"/>
    <property type="match status" value="1"/>
</dbReference>
<feature type="non-terminal residue" evidence="3">
    <location>
        <position position="139"/>
    </location>
</feature>
<accession>A0A6J1W9E5</accession>
<gene>
    <name evidence="3" type="primary">LOC113430851</name>
</gene>
<dbReference type="InterPro" id="IPR016024">
    <property type="entry name" value="ARM-type_fold"/>
</dbReference>
<dbReference type="Pfam" id="PF02985">
    <property type="entry name" value="HEAT"/>
    <property type="match status" value="1"/>
</dbReference>
<dbReference type="GO" id="GO:0032039">
    <property type="term" value="C:integrator complex"/>
    <property type="evidence" value="ECO:0007669"/>
    <property type="project" value="TreeGrafter"/>
</dbReference>
<reference evidence="3" key="1">
    <citation type="submission" date="2025-08" db="UniProtKB">
        <authorList>
            <consortium name="RefSeq"/>
        </authorList>
    </citation>
    <scope>IDENTIFICATION</scope>
</reference>
<keyword evidence="2" id="KW-1185">Reference proteome</keyword>
<dbReference type="Gene3D" id="1.25.10.10">
    <property type="entry name" value="Leucine-rich Repeat Variant"/>
    <property type="match status" value="1"/>
</dbReference>
<keyword evidence="1" id="KW-0677">Repeat</keyword>
<dbReference type="AlphaFoldDB" id="A0A6J1W9E5"/>
<organism evidence="2 3">
    <name type="scientific">Notechis scutatus</name>
    <name type="common">mainland tiger snake</name>
    <dbReference type="NCBI Taxonomy" id="8663"/>
    <lineage>
        <taxon>Eukaryota</taxon>
        <taxon>Metazoa</taxon>
        <taxon>Chordata</taxon>
        <taxon>Craniata</taxon>
        <taxon>Vertebrata</taxon>
        <taxon>Euteleostomi</taxon>
        <taxon>Lepidosauria</taxon>
        <taxon>Squamata</taxon>
        <taxon>Bifurcata</taxon>
        <taxon>Unidentata</taxon>
        <taxon>Episquamata</taxon>
        <taxon>Toxicofera</taxon>
        <taxon>Serpentes</taxon>
        <taxon>Colubroidea</taxon>
        <taxon>Elapidae</taxon>
        <taxon>Hydrophiinae</taxon>
        <taxon>Notechis</taxon>
    </lineage>
</organism>
<dbReference type="RefSeq" id="XP_026549044.1">
    <property type="nucleotide sequence ID" value="XM_026693259.1"/>
</dbReference>
<dbReference type="Proteomes" id="UP000504612">
    <property type="component" value="Unplaced"/>
</dbReference>
<evidence type="ECO:0000313" key="3">
    <source>
        <dbReference type="RefSeq" id="XP_026549044.1"/>
    </source>
</evidence>
<dbReference type="SUPFAM" id="SSF48371">
    <property type="entry name" value="ARM repeat"/>
    <property type="match status" value="1"/>
</dbReference>